<evidence type="ECO:0000313" key="2">
    <source>
        <dbReference type="Proteomes" id="UP000531561"/>
    </source>
</evidence>
<dbReference type="EMBL" id="JABFCT010000006">
    <property type="protein sequence ID" value="KAF5875475.1"/>
    <property type="molecule type" value="Genomic_DNA"/>
</dbReference>
<accession>A0A8H6EKQ8</accession>
<gene>
    <name evidence="1" type="ORF">Bfra_003929</name>
</gene>
<comment type="caution">
    <text evidence="1">The sequence shown here is derived from an EMBL/GenBank/DDBJ whole genome shotgun (WGS) entry which is preliminary data.</text>
</comment>
<dbReference type="GeneID" id="59258026"/>
<dbReference type="RefSeq" id="XP_037194421.1">
    <property type="nucleotide sequence ID" value="XM_037334334.1"/>
</dbReference>
<name>A0A8H6EKQ8_9HELO</name>
<dbReference type="AlphaFoldDB" id="A0A8H6EKQ8"/>
<protein>
    <submittedName>
        <fullName evidence="1">Uncharacterized protein</fullName>
    </submittedName>
</protein>
<reference evidence="1 2" key="1">
    <citation type="journal article" date="2020" name="Phytopathology">
        <title>A high-quality genome resource of Botrytis fragariae, a new and rapidly spreading fungal pathogen causing strawberry gray mold in the U.S.A.</title>
        <authorList>
            <person name="Wu Y."/>
            <person name="Saski C.A."/>
            <person name="Schnabel G."/>
            <person name="Xiao S."/>
            <person name="Hu M."/>
        </authorList>
    </citation>
    <scope>NUCLEOTIDE SEQUENCE [LARGE SCALE GENOMIC DNA]</scope>
    <source>
        <strain evidence="1 2">BVB16</strain>
    </source>
</reference>
<dbReference type="Proteomes" id="UP000531561">
    <property type="component" value="Unassembled WGS sequence"/>
</dbReference>
<proteinExistence type="predicted"/>
<evidence type="ECO:0000313" key="1">
    <source>
        <dbReference type="EMBL" id="KAF5875475.1"/>
    </source>
</evidence>
<sequence>MLTLEAFENWAIGEKDHKGEIITEQRKNAAHKDSIEKHPKDPILITRKMVMGLFRMTPIEFEKKYFPVIYAARTQVQRLENAPKSTIDKSQIIRYNPTSPPPSYAYKLPDTPPATEPSFTAELEAAPVKAKSVLLPPPTKSVTKISHITRLIYVLGGFRDETKFDGELREYKEVCLKTKGDLAYALYLRGRFSEEEYTKFCAEYREGDIPK</sequence>
<organism evidence="1 2">
    <name type="scientific">Botrytis fragariae</name>
    <dbReference type="NCBI Taxonomy" id="1964551"/>
    <lineage>
        <taxon>Eukaryota</taxon>
        <taxon>Fungi</taxon>
        <taxon>Dikarya</taxon>
        <taxon>Ascomycota</taxon>
        <taxon>Pezizomycotina</taxon>
        <taxon>Leotiomycetes</taxon>
        <taxon>Helotiales</taxon>
        <taxon>Sclerotiniaceae</taxon>
        <taxon>Botrytis</taxon>
    </lineage>
</organism>
<keyword evidence="2" id="KW-1185">Reference proteome</keyword>
<dbReference type="OrthoDB" id="3544660at2759"/>